<feature type="transmembrane region" description="Helical" evidence="5">
    <location>
        <begin position="153"/>
        <end position="170"/>
    </location>
</feature>
<feature type="transmembrane region" description="Helical" evidence="5">
    <location>
        <begin position="26"/>
        <end position="47"/>
    </location>
</feature>
<reference evidence="6" key="1">
    <citation type="submission" date="2022-03" db="EMBL/GenBank/DDBJ databases">
        <authorList>
            <person name="Woo C.Y."/>
        </authorList>
    </citation>
    <scope>NUCLEOTIDE SEQUENCE</scope>
    <source>
        <strain evidence="6">CYS-01</strain>
    </source>
</reference>
<feature type="transmembrane region" description="Helical" evidence="5">
    <location>
        <begin position="213"/>
        <end position="233"/>
    </location>
</feature>
<feature type="transmembrane region" description="Helical" evidence="5">
    <location>
        <begin position="253"/>
        <end position="274"/>
    </location>
</feature>
<comment type="caution">
    <text evidence="6">The sequence shown here is derived from an EMBL/GenBank/DDBJ whole genome shotgun (WGS) entry which is preliminary data.</text>
</comment>
<evidence type="ECO:0000256" key="1">
    <source>
        <dbReference type="ARBA" id="ARBA00004141"/>
    </source>
</evidence>
<dbReference type="PANTHER" id="PTHR23514:SF13">
    <property type="entry name" value="INNER MEMBRANE PROTEIN YBJJ"/>
    <property type="match status" value="1"/>
</dbReference>
<feature type="transmembrane region" description="Helical" evidence="5">
    <location>
        <begin position="343"/>
        <end position="362"/>
    </location>
</feature>
<evidence type="ECO:0000256" key="5">
    <source>
        <dbReference type="SAM" id="Phobius"/>
    </source>
</evidence>
<feature type="transmembrane region" description="Helical" evidence="5">
    <location>
        <begin position="374"/>
        <end position="394"/>
    </location>
</feature>
<keyword evidence="4 5" id="KW-0472">Membrane</keyword>
<dbReference type="PANTHER" id="PTHR23514">
    <property type="entry name" value="BYPASS OF STOP CODON PROTEIN 6"/>
    <property type="match status" value="1"/>
</dbReference>
<dbReference type="EMBL" id="JALGBH010000001">
    <property type="protein sequence ID" value="MCJ0742203.1"/>
    <property type="molecule type" value="Genomic_DNA"/>
</dbReference>
<evidence type="ECO:0000313" key="6">
    <source>
        <dbReference type="EMBL" id="MCJ0742203.1"/>
    </source>
</evidence>
<feature type="transmembrane region" description="Helical" evidence="5">
    <location>
        <begin position="114"/>
        <end position="132"/>
    </location>
</feature>
<dbReference type="Proteomes" id="UP001165460">
    <property type="component" value="Unassembled WGS sequence"/>
</dbReference>
<evidence type="ECO:0000313" key="7">
    <source>
        <dbReference type="Proteomes" id="UP001165460"/>
    </source>
</evidence>
<dbReference type="SUPFAM" id="SSF103473">
    <property type="entry name" value="MFS general substrate transporter"/>
    <property type="match status" value="1"/>
</dbReference>
<gene>
    <name evidence="6" type="ORF">MMF97_05715</name>
</gene>
<feature type="transmembrane region" description="Helical" evidence="5">
    <location>
        <begin position="59"/>
        <end position="78"/>
    </location>
</feature>
<dbReference type="InterPro" id="IPR036259">
    <property type="entry name" value="MFS_trans_sf"/>
</dbReference>
<sequence length="396" mass="42670">MSQKMNETVPQNAEINHPYGKKRTRLAVSLFYYGQGVCFASWASRIADIKSNLHLSDALLGSILLALPLGQLITMPLSGKLTATYGSKKILTFATPFYALALVSIAFVNAGWQLPVALLFFGISGNLCNISLNTQAVAAENFYGKPIMSSFHGSWSLGMFSGALIGLLMMNLQAGLFTHFAVVAALTWLHISINHKFLVKGSKPTAEKKTKIFVKPPSVLVQLGIIAFCSMATEGAMMDWSGVYFKEIVQAPARWVILGYASYAATMTFGRFLGDRAIANYGRKRMLQVSGIIISVGMAISVAFPYLISATIGFMLVGIGVSVIIPMIYSIAGNHQKVPSSVAIAMVSSIAYFGFLMGPPLIGYISELSSLKYSYALIGCFGILITAMVSKLSAIR</sequence>
<keyword evidence="2 5" id="KW-0812">Transmembrane</keyword>
<protein>
    <submittedName>
        <fullName evidence="6">MFS transporter</fullName>
    </submittedName>
</protein>
<dbReference type="InterPro" id="IPR011701">
    <property type="entry name" value="MFS"/>
</dbReference>
<feature type="transmembrane region" description="Helical" evidence="5">
    <location>
        <begin position="312"/>
        <end position="331"/>
    </location>
</feature>
<evidence type="ECO:0000256" key="2">
    <source>
        <dbReference type="ARBA" id="ARBA00022692"/>
    </source>
</evidence>
<feature type="transmembrane region" description="Helical" evidence="5">
    <location>
        <begin position="286"/>
        <end position="306"/>
    </location>
</feature>
<evidence type="ECO:0000256" key="3">
    <source>
        <dbReference type="ARBA" id="ARBA00022989"/>
    </source>
</evidence>
<name>A0ABS9ZUK7_9SPHI</name>
<organism evidence="6 7">
    <name type="scientific">Pedobacter montanisoli</name>
    <dbReference type="NCBI Taxonomy" id="2923277"/>
    <lineage>
        <taxon>Bacteria</taxon>
        <taxon>Pseudomonadati</taxon>
        <taxon>Bacteroidota</taxon>
        <taxon>Sphingobacteriia</taxon>
        <taxon>Sphingobacteriales</taxon>
        <taxon>Sphingobacteriaceae</taxon>
        <taxon>Pedobacter</taxon>
    </lineage>
</organism>
<keyword evidence="3 5" id="KW-1133">Transmembrane helix</keyword>
<dbReference type="InterPro" id="IPR051788">
    <property type="entry name" value="MFS_Transporter"/>
</dbReference>
<proteinExistence type="predicted"/>
<dbReference type="RefSeq" id="WP_243360466.1">
    <property type="nucleotide sequence ID" value="NZ_JALGBH010000001.1"/>
</dbReference>
<dbReference type="Gene3D" id="1.20.1250.20">
    <property type="entry name" value="MFS general substrate transporter like domains"/>
    <property type="match status" value="1"/>
</dbReference>
<feature type="transmembrane region" description="Helical" evidence="5">
    <location>
        <begin position="176"/>
        <end position="193"/>
    </location>
</feature>
<feature type="transmembrane region" description="Helical" evidence="5">
    <location>
        <begin position="90"/>
        <end position="108"/>
    </location>
</feature>
<keyword evidence="7" id="KW-1185">Reference proteome</keyword>
<dbReference type="CDD" id="cd17393">
    <property type="entry name" value="MFS_MosC_like"/>
    <property type="match status" value="1"/>
</dbReference>
<evidence type="ECO:0000256" key="4">
    <source>
        <dbReference type="ARBA" id="ARBA00023136"/>
    </source>
</evidence>
<dbReference type="Pfam" id="PF07690">
    <property type="entry name" value="MFS_1"/>
    <property type="match status" value="1"/>
</dbReference>
<comment type="subcellular location">
    <subcellularLocation>
        <location evidence="1">Membrane</location>
        <topology evidence="1">Multi-pass membrane protein</topology>
    </subcellularLocation>
</comment>
<accession>A0ABS9ZUK7</accession>